<keyword evidence="6" id="KW-0227">DNA damage</keyword>
<dbReference type="PANTHER" id="PTHR30194">
    <property type="entry name" value="CROSSOVER JUNCTION ENDODEOXYRIBONUCLEASE RUVC"/>
    <property type="match status" value="1"/>
</dbReference>
<dbReference type="SUPFAM" id="SSF53098">
    <property type="entry name" value="Ribonuclease H-like"/>
    <property type="match status" value="1"/>
</dbReference>
<dbReference type="Gene3D" id="3.30.420.10">
    <property type="entry name" value="Ribonuclease H-like superfamily/Ribonuclease H"/>
    <property type="match status" value="1"/>
</dbReference>
<evidence type="ECO:0000256" key="9">
    <source>
        <dbReference type="ARBA" id="ARBA00023125"/>
    </source>
</evidence>
<dbReference type="PRINTS" id="PR00696">
    <property type="entry name" value="RSOLVASERUVC"/>
</dbReference>
<comment type="similarity">
    <text evidence="1">Belongs to the RuvC family.</text>
</comment>
<keyword evidence="11" id="KW-0234">DNA repair</keyword>
<dbReference type="CDD" id="cd16962">
    <property type="entry name" value="RuvC"/>
    <property type="match status" value="1"/>
</dbReference>
<dbReference type="HAMAP" id="MF_00034">
    <property type="entry name" value="RuvC"/>
    <property type="match status" value="1"/>
</dbReference>
<evidence type="ECO:0000256" key="6">
    <source>
        <dbReference type="ARBA" id="ARBA00022763"/>
    </source>
</evidence>
<name>A0A0F9SZG1_9ZZZZ</name>
<comment type="caution">
    <text evidence="12">The sequence shown here is derived from an EMBL/GenBank/DDBJ whole genome shotgun (WGS) entry which is preliminary data.</text>
</comment>
<dbReference type="InterPro" id="IPR002176">
    <property type="entry name" value="X-over_junc_endoDNase_RuvC"/>
</dbReference>
<gene>
    <name evidence="12" type="ORF">LCGC14_0456470</name>
</gene>
<organism evidence="12">
    <name type="scientific">marine sediment metagenome</name>
    <dbReference type="NCBI Taxonomy" id="412755"/>
    <lineage>
        <taxon>unclassified sequences</taxon>
        <taxon>metagenomes</taxon>
        <taxon>ecological metagenomes</taxon>
    </lineage>
</organism>
<evidence type="ECO:0000256" key="5">
    <source>
        <dbReference type="ARBA" id="ARBA00022759"/>
    </source>
</evidence>
<sequence>MPRTRTSSYRIVGIDPGLNITGYGAVDVGSREPRIVEAGAFRTDAKADMAERIAQIHADLVSLLDELKPDLVAVEKLYAHYKHPRTSILMAHARGVILLAARQSGLAVRNLAATEIKKSLTGNGHASKRQVQLAIQTVFSLKEMPQPPDVADALAIALCAANRV</sequence>
<keyword evidence="10" id="KW-0233">DNA recombination</keyword>
<dbReference type="GO" id="GO:0008821">
    <property type="term" value="F:crossover junction DNA endonuclease activity"/>
    <property type="evidence" value="ECO:0007669"/>
    <property type="project" value="InterPro"/>
</dbReference>
<dbReference type="GO" id="GO:0003677">
    <property type="term" value="F:DNA binding"/>
    <property type="evidence" value="ECO:0007669"/>
    <property type="project" value="UniProtKB-KW"/>
</dbReference>
<dbReference type="Pfam" id="PF02075">
    <property type="entry name" value="RuvC"/>
    <property type="match status" value="1"/>
</dbReference>
<evidence type="ECO:0000256" key="3">
    <source>
        <dbReference type="ARBA" id="ARBA00022722"/>
    </source>
</evidence>
<keyword evidence="2" id="KW-0963">Cytoplasm</keyword>
<keyword evidence="7" id="KW-0378">Hydrolase</keyword>
<dbReference type="InterPro" id="IPR012337">
    <property type="entry name" value="RNaseH-like_sf"/>
</dbReference>
<dbReference type="InterPro" id="IPR020563">
    <property type="entry name" value="X-over_junc_endoDNase_Mg_BS"/>
</dbReference>
<evidence type="ECO:0000256" key="11">
    <source>
        <dbReference type="ARBA" id="ARBA00023204"/>
    </source>
</evidence>
<keyword evidence="4" id="KW-0479">Metal-binding</keyword>
<keyword evidence="8" id="KW-0460">Magnesium</keyword>
<keyword evidence="9" id="KW-0238">DNA-binding</keyword>
<dbReference type="EMBL" id="LAZR01000462">
    <property type="protein sequence ID" value="KKN67947.1"/>
    <property type="molecule type" value="Genomic_DNA"/>
</dbReference>
<evidence type="ECO:0000256" key="1">
    <source>
        <dbReference type="ARBA" id="ARBA00009518"/>
    </source>
</evidence>
<dbReference type="GO" id="GO:0006281">
    <property type="term" value="P:DNA repair"/>
    <property type="evidence" value="ECO:0007669"/>
    <property type="project" value="UniProtKB-KW"/>
</dbReference>
<dbReference type="AlphaFoldDB" id="A0A0F9SZG1"/>
<reference evidence="12" key="1">
    <citation type="journal article" date="2015" name="Nature">
        <title>Complex archaea that bridge the gap between prokaryotes and eukaryotes.</title>
        <authorList>
            <person name="Spang A."/>
            <person name="Saw J.H."/>
            <person name="Jorgensen S.L."/>
            <person name="Zaremba-Niedzwiedzka K."/>
            <person name="Martijn J."/>
            <person name="Lind A.E."/>
            <person name="van Eijk R."/>
            <person name="Schleper C."/>
            <person name="Guy L."/>
            <person name="Ettema T.J."/>
        </authorList>
    </citation>
    <scope>NUCLEOTIDE SEQUENCE</scope>
</reference>
<keyword evidence="3" id="KW-0540">Nuclease</keyword>
<proteinExistence type="inferred from homology"/>
<evidence type="ECO:0000256" key="8">
    <source>
        <dbReference type="ARBA" id="ARBA00022842"/>
    </source>
</evidence>
<dbReference type="NCBIfam" id="TIGR00228">
    <property type="entry name" value="ruvC"/>
    <property type="match status" value="1"/>
</dbReference>
<dbReference type="InterPro" id="IPR036397">
    <property type="entry name" value="RNaseH_sf"/>
</dbReference>
<dbReference type="PROSITE" id="PS01321">
    <property type="entry name" value="RUVC"/>
    <property type="match status" value="1"/>
</dbReference>
<dbReference type="GO" id="GO:0006310">
    <property type="term" value="P:DNA recombination"/>
    <property type="evidence" value="ECO:0007669"/>
    <property type="project" value="UniProtKB-KW"/>
</dbReference>
<evidence type="ECO:0000256" key="2">
    <source>
        <dbReference type="ARBA" id="ARBA00022490"/>
    </source>
</evidence>
<dbReference type="FunFam" id="3.30.420.10:FF:000002">
    <property type="entry name" value="Crossover junction endodeoxyribonuclease RuvC"/>
    <property type="match status" value="1"/>
</dbReference>
<evidence type="ECO:0000256" key="4">
    <source>
        <dbReference type="ARBA" id="ARBA00022723"/>
    </source>
</evidence>
<evidence type="ECO:0000313" key="12">
    <source>
        <dbReference type="EMBL" id="KKN67947.1"/>
    </source>
</evidence>
<dbReference type="GO" id="GO:0046872">
    <property type="term" value="F:metal ion binding"/>
    <property type="evidence" value="ECO:0007669"/>
    <property type="project" value="UniProtKB-KW"/>
</dbReference>
<accession>A0A0F9SZG1</accession>
<protein>
    <submittedName>
        <fullName evidence="12">Uncharacterized protein</fullName>
    </submittedName>
</protein>
<dbReference type="PANTHER" id="PTHR30194:SF3">
    <property type="entry name" value="CROSSOVER JUNCTION ENDODEOXYRIBONUCLEASE RUVC"/>
    <property type="match status" value="1"/>
</dbReference>
<keyword evidence="5" id="KW-0255">Endonuclease</keyword>
<evidence type="ECO:0000256" key="7">
    <source>
        <dbReference type="ARBA" id="ARBA00022801"/>
    </source>
</evidence>
<dbReference type="NCBIfam" id="NF000711">
    <property type="entry name" value="PRK00039.2-1"/>
    <property type="match status" value="1"/>
</dbReference>
<evidence type="ECO:0000256" key="10">
    <source>
        <dbReference type="ARBA" id="ARBA00023172"/>
    </source>
</evidence>